<evidence type="ECO:0000256" key="6">
    <source>
        <dbReference type="SAM" id="Phobius"/>
    </source>
</evidence>
<feature type="transmembrane region" description="Helical" evidence="6">
    <location>
        <begin position="171"/>
        <end position="192"/>
    </location>
</feature>
<dbReference type="GO" id="GO:0005886">
    <property type="term" value="C:plasma membrane"/>
    <property type="evidence" value="ECO:0007669"/>
    <property type="project" value="TreeGrafter"/>
</dbReference>
<feature type="transmembrane region" description="Helical" evidence="6">
    <location>
        <begin position="287"/>
        <end position="304"/>
    </location>
</feature>
<dbReference type="PANTHER" id="PTHR23501">
    <property type="entry name" value="MAJOR FACILITATOR SUPERFAMILY"/>
    <property type="match status" value="1"/>
</dbReference>
<comment type="caution">
    <text evidence="8">The sequence shown here is derived from an EMBL/GenBank/DDBJ whole genome shotgun (WGS) entry which is preliminary data.</text>
</comment>
<gene>
    <name evidence="8" type="ORF">BGAL_0121g00110</name>
</gene>
<feature type="transmembrane region" description="Helical" evidence="6">
    <location>
        <begin position="563"/>
        <end position="581"/>
    </location>
</feature>
<evidence type="ECO:0000256" key="4">
    <source>
        <dbReference type="ARBA" id="ARBA00023136"/>
    </source>
</evidence>
<dbReference type="SUPFAM" id="SSF103473">
    <property type="entry name" value="MFS general substrate transporter"/>
    <property type="match status" value="2"/>
</dbReference>
<dbReference type="InterPro" id="IPR036259">
    <property type="entry name" value="MFS_trans_sf"/>
</dbReference>
<feature type="transmembrane region" description="Helical" evidence="6">
    <location>
        <begin position="457"/>
        <end position="483"/>
    </location>
</feature>
<evidence type="ECO:0000313" key="8">
    <source>
        <dbReference type="EMBL" id="THV51147.1"/>
    </source>
</evidence>
<dbReference type="PANTHER" id="PTHR23501:SF43">
    <property type="entry name" value="MULTIDRUG TRANSPORTER, PUTATIVE (AFU_ORTHOLOGUE AFUA_6G03040)-RELATED"/>
    <property type="match status" value="1"/>
</dbReference>
<dbReference type="Gene3D" id="1.20.1250.20">
    <property type="entry name" value="MFS general substrate transporter like domains"/>
    <property type="match status" value="1"/>
</dbReference>
<reference evidence="8 9" key="1">
    <citation type="submission" date="2017-12" db="EMBL/GenBank/DDBJ databases">
        <title>Comparative genomics of Botrytis spp.</title>
        <authorList>
            <person name="Valero-Jimenez C.A."/>
            <person name="Tapia P."/>
            <person name="Veloso J."/>
            <person name="Silva-Moreno E."/>
            <person name="Staats M."/>
            <person name="Valdes J.H."/>
            <person name="Van Kan J.A.L."/>
        </authorList>
    </citation>
    <scope>NUCLEOTIDE SEQUENCE [LARGE SCALE GENOMIC DNA]</scope>
    <source>
        <strain evidence="8 9">MUCL435</strain>
    </source>
</reference>
<evidence type="ECO:0000256" key="2">
    <source>
        <dbReference type="ARBA" id="ARBA00022692"/>
    </source>
</evidence>
<dbReference type="PROSITE" id="PS50850">
    <property type="entry name" value="MFS"/>
    <property type="match status" value="1"/>
</dbReference>
<feature type="transmembrane region" description="Helical" evidence="6">
    <location>
        <begin position="316"/>
        <end position="338"/>
    </location>
</feature>
<dbReference type="InterPro" id="IPR020846">
    <property type="entry name" value="MFS_dom"/>
</dbReference>
<evidence type="ECO:0000256" key="3">
    <source>
        <dbReference type="ARBA" id="ARBA00022989"/>
    </source>
</evidence>
<protein>
    <recommendedName>
        <fullName evidence="7">Major facilitator superfamily (MFS) profile domain-containing protein</fullName>
    </recommendedName>
</protein>
<evidence type="ECO:0000256" key="5">
    <source>
        <dbReference type="SAM" id="MobiDB-lite"/>
    </source>
</evidence>
<evidence type="ECO:0000256" key="1">
    <source>
        <dbReference type="ARBA" id="ARBA00004141"/>
    </source>
</evidence>
<feature type="transmembrane region" description="Helical" evidence="6">
    <location>
        <begin position="399"/>
        <end position="418"/>
    </location>
</feature>
<keyword evidence="4 6" id="KW-0472">Membrane</keyword>
<dbReference type="Pfam" id="PF07690">
    <property type="entry name" value="MFS_1"/>
    <property type="match status" value="1"/>
</dbReference>
<feature type="compositionally biased region" description="Basic and acidic residues" evidence="5">
    <location>
        <begin position="32"/>
        <end position="46"/>
    </location>
</feature>
<sequence length="591" mass="64165">MPHQAEDSGAHNSDQITDHESPSIATTVGIAEFRDETRPRKSDEKLPVDTGRIADKIEVKGQLEEQALIDSTLEGWRFQFVNLAMCLSLFLSQLEATIVSTSLVSITSSLRAFSKSSWVVSVYLLTYTGFLIIIAKLSDIFGRKNFIVLVLGSFVAFSIGCGFSNDMTTLIVLRAFQGIGGGGMYAMAFIVLPEMVPISKYALYTAILASTIALAGLSGPLIGGAVNRNHDDTFAWRWIFLLNGPAGGVALALVLLAMPSNFPNHRKESPRKFGAVLTVENFKRIDVIGLLLLLGASILFVTALEEGGTRYSWHSVITLSLLIISLVLWVLFLTWEWYQSNHETKQEPVFPWRLATNRFAAGVFLNSFFTGAAMTTVIINLPQRFQVVNGNSPLEAGCRLLALTISIPFGSFIGGVLVQKLCVPFMWVLMGFAPLQIAGLVLLGFSSSNKDIPSAIYGYQVVAGLGLGGSLGVSIMMIPFIATKQDMAVGMSGAGQFRALGGSIGIAISTNVLNKHITSTLSSILSPIQLNELLQSAEVLAEFPPRLLTITRQAYSDAYNTQMFVLAAFSAATLMTTVLFWEKTPRRMTKS</sequence>
<dbReference type="EMBL" id="PQXL01000121">
    <property type="protein sequence ID" value="THV51147.1"/>
    <property type="molecule type" value="Genomic_DNA"/>
</dbReference>
<dbReference type="OrthoDB" id="440553at2759"/>
<comment type="subcellular location">
    <subcellularLocation>
        <location evidence="1">Membrane</location>
        <topology evidence="1">Multi-pass membrane protein</topology>
    </subcellularLocation>
</comment>
<organism evidence="8 9">
    <name type="scientific">Botrytis galanthina</name>
    <dbReference type="NCBI Taxonomy" id="278940"/>
    <lineage>
        <taxon>Eukaryota</taxon>
        <taxon>Fungi</taxon>
        <taxon>Dikarya</taxon>
        <taxon>Ascomycota</taxon>
        <taxon>Pezizomycotina</taxon>
        <taxon>Leotiomycetes</taxon>
        <taxon>Helotiales</taxon>
        <taxon>Sclerotiniaceae</taxon>
        <taxon>Botrytis</taxon>
    </lineage>
</organism>
<name>A0A4S8R068_9HELO</name>
<dbReference type="Gene3D" id="1.20.1720.10">
    <property type="entry name" value="Multidrug resistance protein D"/>
    <property type="match status" value="1"/>
</dbReference>
<keyword evidence="9" id="KW-1185">Reference proteome</keyword>
<feature type="domain" description="Major facilitator superfamily (MFS) profile" evidence="7">
    <location>
        <begin position="81"/>
        <end position="585"/>
    </location>
</feature>
<feature type="transmembrane region" description="Helical" evidence="6">
    <location>
        <begin position="116"/>
        <end position="134"/>
    </location>
</feature>
<feature type="transmembrane region" description="Helical" evidence="6">
    <location>
        <begin position="146"/>
        <end position="165"/>
    </location>
</feature>
<dbReference type="Proteomes" id="UP000308671">
    <property type="component" value="Unassembled WGS sequence"/>
</dbReference>
<feature type="region of interest" description="Disordered" evidence="5">
    <location>
        <begin position="1"/>
        <end position="46"/>
    </location>
</feature>
<dbReference type="GO" id="GO:0022857">
    <property type="term" value="F:transmembrane transporter activity"/>
    <property type="evidence" value="ECO:0007669"/>
    <property type="project" value="InterPro"/>
</dbReference>
<dbReference type="InterPro" id="IPR011701">
    <property type="entry name" value="MFS"/>
</dbReference>
<feature type="transmembrane region" description="Helical" evidence="6">
    <location>
        <begin position="201"/>
        <end position="223"/>
    </location>
</feature>
<keyword evidence="2 6" id="KW-0812">Transmembrane</keyword>
<feature type="transmembrane region" description="Helical" evidence="6">
    <location>
        <begin position="425"/>
        <end position="445"/>
    </location>
</feature>
<proteinExistence type="predicted"/>
<keyword evidence="3 6" id="KW-1133">Transmembrane helix</keyword>
<dbReference type="AlphaFoldDB" id="A0A4S8R068"/>
<feature type="transmembrane region" description="Helical" evidence="6">
    <location>
        <begin position="359"/>
        <end position="379"/>
    </location>
</feature>
<evidence type="ECO:0000313" key="9">
    <source>
        <dbReference type="Proteomes" id="UP000308671"/>
    </source>
</evidence>
<evidence type="ECO:0000259" key="7">
    <source>
        <dbReference type="PROSITE" id="PS50850"/>
    </source>
</evidence>
<accession>A0A4S8R068</accession>
<feature type="transmembrane region" description="Helical" evidence="6">
    <location>
        <begin position="235"/>
        <end position="257"/>
    </location>
</feature>